<feature type="region of interest" description="Disordered" evidence="1">
    <location>
        <begin position="101"/>
        <end position="126"/>
    </location>
</feature>
<reference evidence="3" key="1">
    <citation type="journal article" date="2021" name="PeerJ">
        <title>Extensive microbial diversity within the chicken gut microbiome revealed by metagenomics and culture.</title>
        <authorList>
            <person name="Gilroy R."/>
            <person name="Ravi A."/>
            <person name="Getino M."/>
            <person name="Pursley I."/>
            <person name="Horton D.L."/>
            <person name="Alikhan N.F."/>
            <person name="Baker D."/>
            <person name="Gharbi K."/>
            <person name="Hall N."/>
            <person name="Watson M."/>
            <person name="Adriaenssens E.M."/>
            <person name="Foster-Nyarko E."/>
            <person name="Jarju S."/>
            <person name="Secka A."/>
            <person name="Antonio M."/>
            <person name="Oren A."/>
            <person name="Chaudhuri R.R."/>
            <person name="La Ragione R."/>
            <person name="Hildebrand F."/>
            <person name="Pallen M.J."/>
        </authorList>
    </citation>
    <scope>NUCLEOTIDE SEQUENCE</scope>
    <source>
        <strain evidence="3">CHK180-15479</strain>
    </source>
</reference>
<dbReference type="EMBL" id="DWWT01000040">
    <property type="protein sequence ID" value="HJC06242.1"/>
    <property type="molecule type" value="Genomic_DNA"/>
</dbReference>
<dbReference type="NCBIfam" id="TIGR02669">
    <property type="entry name" value="SpoIID_LytB"/>
    <property type="match status" value="1"/>
</dbReference>
<sequence>MNRRFWWAVLALTAGPYIGTLAWTGTIRGEEIFEEQREDLGAYRILLDRGSGSYYINMEEYLPGVVAMQMPVSYESEALRVQAIIARTYIRRQMEASGTFQSEAAVGETGVSQPEAAPAEGVSRPEPVREIAESALDLDYMEQEQLRRLWGTSEFPQYYQKLEQAVKSTEGMALTYEGSLIDPMFFRLSAGMTREGDFLHPYFQNVDCPEDMEADGFVELKTFSGDEAAAAVNSIPQGEAGPRQVSAGDLPDQTQIISRDQAGYVEEIQIGNYMYTGEEIQYAFGLSSSCFSLESYEGGVRFTVKGSGHGYGLSQNTANEKAKEGWTAEDILAYFYKNVLISE</sequence>
<comment type="caution">
    <text evidence="3">The sequence shown here is derived from an EMBL/GenBank/DDBJ whole genome shotgun (WGS) entry which is preliminary data.</text>
</comment>
<evidence type="ECO:0000256" key="1">
    <source>
        <dbReference type="SAM" id="MobiDB-lite"/>
    </source>
</evidence>
<feature type="domain" description="Sporulation stage II protein D amidase enhancer LytB N-terminal" evidence="2">
    <location>
        <begin position="56"/>
        <end position="176"/>
    </location>
</feature>
<dbReference type="GO" id="GO:0030435">
    <property type="term" value="P:sporulation resulting in formation of a cellular spore"/>
    <property type="evidence" value="ECO:0007669"/>
    <property type="project" value="InterPro"/>
</dbReference>
<name>A0A9D2N1K9_9FIRM</name>
<dbReference type="AlphaFoldDB" id="A0A9D2N1K9"/>
<gene>
    <name evidence="3" type="ORF">H9704_08835</name>
</gene>
<evidence type="ECO:0000313" key="3">
    <source>
        <dbReference type="EMBL" id="HJC06242.1"/>
    </source>
</evidence>
<proteinExistence type="predicted"/>
<dbReference type="Proteomes" id="UP000823910">
    <property type="component" value="Unassembled WGS sequence"/>
</dbReference>
<dbReference type="Pfam" id="PF08486">
    <property type="entry name" value="SpoIID"/>
    <property type="match status" value="1"/>
</dbReference>
<dbReference type="InterPro" id="IPR013693">
    <property type="entry name" value="SpoIID/LytB_N"/>
</dbReference>
<accession>A0A9D2N1K9</accession>
<protein>
    <submittedName>
        <fullName evidence="3">SpoIID/LytB domain-containing protein</fullName>
    </submittedName>
</protein>
<evidence type="ECO:0000259" key="2">
    <source>
        <dbReference type="Pfam" id="PF08486"/>
    </source>
</evidence>
<reference evidence="3" key="2">
    <citation type="submission" date="2021-04" db="EMBL/GenBank/DDBJ databases">
        <authorList>
            <person name="Gilroy R."/>
        </authorList>
    </citation>
    <scope>NUCLEOTIDE SEQUENCE</scope>
    <source>
        <strain evidence="3">CHK180-15479</strain>
    </source>
</reference>
<evidence type="ECO:0000313" key="4">
    <source>
        <dbReference type="Proteomes" id="UP000823910"/>
    </source>
</evidence>
<organism evidence="3 4">
    <name type="scientific">Candidatus Enterocloster excrementipullorum</name>
    <dbReference type="NCBI Taxonomy" id="2838559"/>
    <lineage>
        <taxon>Bacteria</taxon>
        <taxon>Bacillati</taxon>
        <taxon>Bacillota</taxon>
        <taxon>Clostridia</taxon>
        <taxon>Lachnospirales</taxon>
        <taxon>Lachnospiraceae</taxon>
        <taxon>Enterocloster</taxon>
    </lineage>
</organism>
<dbReference type="InterPro" id="IPR013486">
    <property type="entry name" value="SpoIID/LytB"/>
</dbReference>